<proteinExistence type="predicted"/>
<evidence type="ECO:0000256" key="1">
    <source>
        <dbReference type="SAM" id="MobiDB-lite"/>
    </source>
</evidence>
<dbReference type="AlphaFoldDB" id="A0AA39YMB5"/>
<sequence length="239" mass="26822">MPTGRKPFCTWPCRRVVSFSSLCHTPFFWCISRGVPPLCRWRRSAIMAKASPPAQPPTLPSMEPWACDRDVGMRGNFEVLESWRAGNVAMTCACSPRCSAAHSNKFCCKLHTNAALHLVANSGRVFQFRDCFVSRLPFRMLGRTAGRSLLRTNSRLFGVLHKLSWRPLTQRSNSPLKISAGRAVDFVCPWPGASSNMRCPAWPVSTRQQQTTAGGKPRPPRRRGSRMRQSVFLEALIFA</sequence>
<evidence type="ECO:0000313" key="2">
    <source>
        <dbReference type="EMBL" id="KAK0655044.1"/>
    </source>
</evidence>
<name>A0AA39YMB5_9PEZI</name>
<organism evidence="2 3">
    <name type="scientific">Cercophora newfieldiana</name>
    <dbReference type="NCBI Taxonomy" id="92897"/>
    <lineage>
        <taxon>Eukaryota</taxon>
        <taxon>Fungi</taxon>
        <taxon>Dikarya</taxon>
        <taxon>Ascomycota</taxon>
        <taxon>Pezizomycotina</taxon>
        <taxon>Sordariomycetes</taxon>
        <taxon>Sordariomycetidae</taxon>
        <taxon>Sordariales</taxon>
        <taxon>Lasiosphaeriaceae</taxon>
        <taxon>Cercophora</taxon>
    </lineage>
</organism>
<keyword evidence="3" id="KW-1185">Reference proteome</keyword>
<reference evidence="2" key="1">
    <citation type="submission" date="2023-06" db="EMBL/GenBank/DDBJ databases">
        <title>Genome-scale phylogeny and comparative genomics of the fungal order Sordariales.</title>
        <authorList>
            <consortium name="Lawrence Berkeley National Laboratory"/>
            <person name="Hensen N."/>
            <person name="Bonometti L."/>
            <person name="Westerberg I."/>
            <person name="Brannstrom I.O."/>
            <person name="Guillou S."/>
            <person name="Cros-Aarteil S."/>
            <person name="Calhoun S."/>
            <person name="Haridas S."/>
            <person name="Kuo A."/>
            <person name="Mondo S."/>
            <person name="Pangilinan J."/>
            <person name="Riley R."/>
            <person name="Labutti K."/>
            <person name="Andreopoulos B."/>
            <person name="Lipzen A."/>
            <person name="Chen C."/>
            <person name="Yanf M."/>
            <person name="Daum C."/>
            <person name="Ng V."/>
            <person name="Clum A."/>
            <person name="Steindorff A."/>
            <person name="Ohm R."/>
            <person name="Martin F."/>
            <person name="Silar P."/>
            <person name="Natvig D."/>
            <person name="Lalanne C."/>
            <person name="Gautier V."/>
            <person name="Ament-Velasquez S.L."/>
            <person name="Kruys A."/>
            <person name="Hutchinson M.I."/>
            <person name="Powell A.J."/>
            <person name="Barry K."/>
            <person name="Miller A.N."/>
            <person name="Grigoriev I.V."/>
            <person name="Debuchy R."/>
            <person name="Gladieux P."/>
            <person name="Thoren M.H."/>
            <person name="Johannesson H."/>
        </authorList>
    </citation>
    <scope>NUCLEOTIDE SEQUENCE</scope>
    <source>
        <strain evidence="2">SMH2532-1</strain>
    </source>
</reference>
<evidence type="ECO:0000313" key="3">
    <source>
        <dbReference type="Proteomes" id="UP001174936"/>
    </source>
</evidence>
<protein>
    <submittedName>
        <fullName evidence="2">Uncharacterized protein</fullName>
    </submittedName>
</protein>
<dbReference type="EMBL" id="JAULSV010000001">
    <property type="protein sequence ID" value="KAK0655044.1"/>
    <property type="molecule type" value="Genomic_DNA"/>
</dbReference>
<gene>
    <name evidence="2" type="ORF">B0T16DRAFT_3453</name>
</gene>
<comment type="caution">
    <text evidence="2">The sequence shown here is derived from an EMBL/GenBank/DDBJ whole genome shotgun (WGS) entry which is preliminary data.</text>
</comment>
<feature type="region of interest" description="Disordered" evidence="1">
    <location>
        <begin position="205"/>
        <end position="226"/>
    </location>
</feature>
<dbReference type="Proteomes" id="UP001174936">
    <property type="component" value="Unassembled WGS sequence"/>
</dbReference>
<accession>A0AA39YMB5</accession>